<gene>
    <name evidence="2" type="ORF">DCF25_12800</name>
</gene>
<accession>A0A2W4U5P1</accession>
<evidence type="ECO:0000256" key="1">
    <source>
        <dbReference type="SAM" id="Phobius"/>
    </source>
</evidence>
<feature type="transmembrane region" description="Helical" evidence="1">
    <location>
        <begin position="33"/>
        <end position="50"/>
    </location>
</feature>
<protein>
    <submittedName>
        <fullName evidence="2">Uncharacterized protein</fullName>
    </submittedName>
</protein>
<comment type="caution">
    <text evidence="2">The sequence shown here is derived from an EMBL/GenBank/DDBJ whole genome shotgun (WGS) entry which is preliminary data.</text>
</comment>
<keyword evidence="1" id="KW-0812">Transmembrane</keyword>
<reference evidence="2 3" key="2">
    <citation type="submission" date="2018-06" db="EMBL/GenBank/DDBJ databases">
        <title>Metagenomic assembly of (sub)arctic Cyanobacteria and their associated microbiome from non-axenic cultures.</title>
        <authorList>
            <person name="Baurain D."/>
        </authorList>
    </citation>
    <scope>NUCLEOTIDE SEQUENCE [LARGE SCALE GENOMIC DNA]</scope>
    <source>
        <strain evidence="2">ULC129bin1</strain>
    </source>
</reference>
<sequence length="61" mass="6980">MGTLIGLIFLAFYGVGAWKFWTGFNRTDFSTGKAYLTLLWPVLMISNPSYRRNFNKALKGK</sequence>
<keyword evidence="1" id="KW-0472">Membrane</keyword>
<dbReference type="EMBL" id="QBMC01000084">
    <property type="protein sequence ID" value="PZO16072.1"/>
    <property type="molecule type" value="Genomic_DNA"/>
</dbReference>
<reference evidence="3" key="1">
    <citation type="submission" date="2018-04" db="EMBL/GenBank/DDBJ databases">
        <authorList>
            <person name="Cornet L."/>
        </authorList>
    </citation>
    <scope>NUCLEOTIDE SEQUENCE [LARGE SCALE GENOMIC DNA]</scope>
</reference>
<evidence type="ECO:0000313" key="3">
    <source>
        <dbReference type="Proteomes" id="UP000249354"/>
    </source>
</evidence>
<dbReference type="AlphaFoldDB" id="A0A2W4U5P1"/>
<proteinExistence type="predicted"/>
<name>A0A2W4U5P1_9CYAN</name>
<evidence type="ECO:0000313" key="2">
    <source>
        <dbReference type="EMBL" id="PZO16072.1"/>
    </source>
</evidence>
<organism evidence="2 3">
    <name type="scientific">Leptolyngbya foveolarum</name>
    <dbReference type="NCBI Taxonomy" id="47253"/>
    <lineage>
        <taxon>Bacteria</taxon>
        <taxon>Bacillati</taxon>
        <taxon>Cyanobacteriota</taxon>
        <taxon>Cyanophyceae</taxon>
        <taxon>Leptolyngbyales</taxon>
        <taxon>Leptolyngbyaceae</taxon>
        <taxon>Leptolyngbya group</taxon>
        <taxon>Leptolyngbya</taxon>
    </lineage>
</organism>
<keyword evidence="1" id="KW-1133">Transmembrane helix</keyword>
<dbReference type="Proteomes" id="UP000249354">
    <property type="component" value="Unassembled WGS sequence"/>
</dbReference>